<dbReference type="SMART" id="SM00388">
    <property type="entry name" value="HisKA"/>
    <property type="match status" value="1"/>
</dbReference>
<dbReference type="PROSITE" id="PS50109">
    <property type="entry name" value="HIS_KIN"/>
    <property type="match status" value="1"/>
</dbReference>
<dbReference type="SMART" id="SM00471">
    <property type="entry name" value="HDc"/>
    <property type="match status" value="1"/>
</dbReference>
<feature type="domain" description="Histidine kinase" evidence="5">
    <location>
        <begin position="514"/>
        <end position="732"/>
    </location>
</feature>
<feature type="coiled-coil region" evidence="4">
    <location>
        <begin position="274"/>
        <end position="301"/>
    </location>
</feature>
<proteinExistence type="predicted"/>
<evidence type="ECO:0000256" key="3">
    <source>
        <dbReference type="ARBA" id="ARBA00022553"/>
    </source>
</evidence>
<dbReference type="SUPFAM" id="SSF55874">
    <property type="entry name" value="ATPase domain of HSP90 chaperone/DNA topoisomerase II/histidine kinase"/>
    <property type="match status" value="1"/>
</dbReference>
<protein>
    <recommendedName>
        <fullName evidence="2">histidine kinase</fullName>
        <ecNumber evidence="2">2.7.13.3</ecNumber>
    </recommendedName>
</protein>
<dbReference type="PRINTS" id="PR00344">
    <property type="entry name" value="BCTRLSENSOR"/>
</dbReference>
<evidence type="ECO:0000259" key="6">
    <source>
        <dbReference type="PROSITE" id="PS51833"/>
    </source>
</evidence>
<dbReference type="SUPFAM" id="SSF109604">
    <property type="entry name" value="HD-domain/PDEase-like"/>
    <property type="match status" value="1"/>
</dbReference>
<dbReference type="PROSITE" id="PS51833">
    <property type="entry name" value="HDOD"/>
    <property type="match status" value="1"/>
</dbReference>
<dbReference type="Gene3D" id="1.10.287.130">
    <property type="match status" value="1"/>
</dbReference>
<dbReference type="PANTHER" id="PTHR33525">
    <property type="match status" value="1"/>
</dbReference>
<dbReference type="SUPFAM" id="SSF55781">
    <property type="entry name" value="GAF domain-like"/>
    <property type="match status" value="1"/>
</dbReference>
<gene>
    <name evidence="7" type="ORF">PROAA_1020009</name>
</gene>
<dbReference type="InterPro" id="IPR003607">
    <property type="entry name" value="HD/PDEase_dom"/>
</dbReference>
<evidence type="ECO:0000313" key="7">
    <source>
        <dbReference type="EMBL" id="SBT03277.1"/>
    </source>
</evidence>
<feature type="domain" description="HDOD" evidence="6">
    <location>
        <begin position="37"/>
        <end position="232"/>
    </location>
</feature>
<name>A0A1A8XFZ5_9RHOO</name>
<evidence type="ECO:0000256" key="4">
    <source>
        <dbReference type="SAM" id="Coils"/>
    </source>
</evidence>
<keyword evidence="7" id="KW-0808">Transferase</keyword>
<evidence type="ECO:0000313" key="8">
    <source>
        <dbReference type="Proteomes" id="UP000199600"/>
    </source>
</evidence>
<evidence type="ECO:0000256" key="1">
    <source>
        <dbReference type="ARBA" id="ARBA00000085"/>
    </source>
</evidence>
<dbReference type="CDD" id="cd00082">
    <property type="entry name" value="HisKA"/>
    <property type="match status" value="1"/>
</dbReference>
<evidence type="ECO:0000259" key="5">
    <source>
        <dbReference type="PROSITE" id="PS50109"/>
    </source>
</evidence>
<dbReference type="InterPro" id="IPR003661">
    <property type="entry name" value="HisK_dim/P_dom"/>
</dbReference>
<reference evidence="7 8" key="1">
    <citation type="submission" date="2016-06" db="EMBL/GenBank/DDBJ databases">
        <authorList>
            <person name="Kjaerup R.B."/>
            <person name="Dalgaard T.S."/>
            <person name="Juul-Madsen H.R."/>
        </authorList>
    </citation>
    <scope>NUCLEOTIDE SEQUENCE [LARGE SCALE GENOMIC DNA]</scope>
    <source>
        <strain evidence="7">2</strain>
    </source>
</reference>
<dbReference type="AlphaFoldDB" id="A0A1A8XFZ5"/>
<accession>A0A1A8XFZ5</accession>
<dbReference type="Gene3D" id="3.30.565.10">
    <property type="entry name" value="Histidine kinase-like ATPase, C-terminal domain"/>
    <property type="match status" value="1"/>
</dbReference>
<dbReference type="SMART" id="SM00387">
    <property type="entry name" value="HATPase_c"/>
    <property type="match status" value="1"/>
</dbReference>
<dbReference type="EMBL" id="FLQY01000005">
    <property type="protein sequence ID" value="SBT03277.1"/>
    <property type="molecule type" value="Genomic_DNA"/>
</dbReference>
<dbReference type="InterPro" id="IPR036890">
    <property type="entry name" value="HATPase_C_sf"/>
</dbReference>
<dbReference type="Pfam" id="PF02518">
    <property type="entry name" value="HATPase_c"/>
    <property type="match status" value="1"/>
</dbReference>
<dbReference type="InterPro" id="IPR005467">
    <property type="entry name" value="His_kinase_dom"/>
</dbReference>
<dbReference type="InterPro" id="IPR013976">
    <property type="entry name" value="HDOD"/>
</dbReference>
<dbReference type="Gene3D" id="1.10.3210.10">
    <property type="entry name" value="Hypothetical protein af1432"/>
    <property type="match status" value="1"/>
</dbReference>
<dbReference type="InterPro" id="IPR004358">
    <property type="entry name" value="Sig_transdc_His_kin-like_C"/>
</dbReference>
<dbReference type="Pfam" id="PF08668">
    <property type="entry name" value="HDOD"/>
    <property type="match status" value="1"/>
</dbReference>
<dbReference type="CDD" id="cd00077">
    <property type="entry name" value="HDc"/>
    <property type="match status" value="1"/>
</dbReference>
<sequence>MVYPPSASMETRIGNRSPIVPASVSRDIRSKLPLERLPMMPQVLVRLLDLCHRDNVNFSDIAVVIHRDAAMTAKVIAVASSASQYGRSRPTNLDQCLTMLGMSTIKTIVINESVLQVFRRFTMDRDFDLRQFWGHSLRCALLARELATIMDYANKEEAYLGGLMHDVGQLAILAADANAYFPLLHTYGDNDELCQREQETFDLTHAEIGAWLVEKWEFDSFLSDAVLYHHDPAERVVAAHKLVRIIFLANRLSACTTAPGQAEIDLAGLCGASGVDLQLLLAKVEQELAKLAEQMGIELAETPPADAVNSESSKNANGVASNALAARVRDVILVENVLGDTLIDDGLEASLQAISQSARVLFGVHPAICFLPQSEDPARFVAHPVGSRWAKASQLEFILGRSGAEVARAIDQGVLLLAPGVRPQNLLDEQLLRLIGGTGLVLVPLRSQQVCHGVLVAGFESALQAEAFLEQSPCFEHFGRMAGDLLHKTRALPASDGSSQANPAVDALRSHVRRVVHEIGNPLSIIQNYLSTLETKYTEGDGGGYELGIVKEEISRVAKILQTVLQEPGASQSETGAIKLNQLIQDLVALCSASGLVAGSVEIQTDLFADPPALWSDVDRLKQLLLNLLKNAMEAVSAGGAEGANIVRVSTAPWGSSKEPSHIEIRIEDSGPGIPSHILDHLYQPVLSTKGQGHLGVGLAVVGELVRDLHGLINCQSNERGTRFQLLLPLGKR</sequence>
<organism evidence="7 8">
    <name type="scientific">Candidatus Propionivibrio aalborgensis</name>
    <dbReference type="NCBI Taxonomy" id="1860101"/>
    <lineage>
        <taxon>Bacteria</taxon>
        <taxon>Pseudomonadati</taxon>
        <taxon>Pseudomonadota</taxon>
        <taxon>Betaproteobacteria</taxon>
        <taxon>Rhodocyclales</taxon>
        <taxon>Rhodocyclaceae</taxon>
        <taxon>Propionivibrio</taxon>
    </lineage>
</organism>
<dbReference type="InterPro" id="IPR052340">
    <property type="entry name" value="RNase_Y/CdgJ"/>
</dbReference>
<evidence type="ECO:0000256" key="2">
    <source>
        <dbReference type="ARBA" id="ARBA00012438"/>
    </source>
</evidence>
<dbReference type="GO" id="GO:0000155">
    <property type="term" value="F:phosphorelay sensor kinase activity"/>
    <property type="evidence" value="ECO:0007669"/>
    <property type="project" value="InterPro"/>
</dbReference>
<dbReference type="InterPro" id="IPR003594">
    <property type="entry name" value="HATPase_dom"/>
</dbReference>
<keyword evidence="4" id="KW-0175">Coiled coil</keyword>
<dbReference type="Proteomes" id="UP000199600">
    <property type="component" value="Unassembled WGS sequence"/>
</dbReference>
<dbReference type="EC" id="2.7.13.3" evidence="2"/>
<dbReference type="RefSeq" id="WP_186409379.1">
    <property type="nucleotide sequence ID" value="NZ_FLQY01000005.1"/>
</dbReference>
<dbReference type="PANTHER" id="PTHR33525:SF3">
    <property type="entry name" value="RIBONUCLEASE Y"/>
    <property type="match status" value="1"/>
</dbReference>
<keyword evidence="8" id="KW-1185">Reference proteome</keyword>
<keyword evidence="7" id="KW-0418">Kinase</keyword>
<comment type="catalytic activity">
    <reaction evidence="1">
        <text>ATP + protein L-histidine = ADP + protein N-phospho-L-histidine.</text>
        <dbReference type="EC" id="2.7.13.3"/>
    </reaction>
</comment>
<keyword evidence="3" id="KW-0597">Phosphoprotein</keyword>